<gene>
    <name evidence="2" type="ORF">EDS130_LOCUS35599</name>
    <name evidence="1" type="ORF">XAT740_LOCUS23746</name>
</gene>
<organism evidence="1 3">
    <name type="scientific">Adineta ricciae</name>
    <name type="common">Rotifer</name>
    <dbReference type="NCBI Taxonomy" id="249248"/>
    <lineage>
        <taxon>Eukaryota</taxon>
        <taxon>Metazoa</taxon>
        <taxon>Spiralia</taxon>
        <taxon>Gnathifera</taxon>
        <taxon>Rotifera</taxon>
        <taxon>Eurotatoria</taxon>
        <taxon>Bdelloidea</taxon>
        <taxon>Adinetida</taxon>
        <taxon>Adinetidae</taxon>
        <taxon>Adineta</taxon>
    </lineage>
</organism>
<keyword evidence="3" id="KW-1185">Reference proteome</keyword>
<sequence>MRTSIAHLYSDIWRHIFEYFNALELLFSLVHITEAADDVLFNEGYHLRLRGLIIDDSIRALPKELLLSQVISLELHQKGCFERSEHCSELRSLKVIGQSEWTISLLKKVSHTNVKLEQLVLVVPGVGPLYDLLECITPLISLRRLSIVADQSDEKIKPHVLPMIQTNIKRFSLHSCSSINWNELSHMLPFLSNVCFLDITISHDNKDSVSWFSFPKVSYMSLRILEVPFECLSAIIKTVPSLVKLKLSGLVNIEGFVVNHRWLDLFDFCPSLNIVTVNLSMERDTSFFPIDTVQTSLREVNLNLSCMDDDCDYYSDTRYQHRWWTLSGIISR</sequence>
<name>A0A814WJF7_ADIRI</name>
<reference evidence="1" key="1">
    <citation type="submission" date="2021-02" db="EMBL/GenBank/DDBJ databases">
        <authorList>
            <person name="Nowell W R."/>
        </authorList>
    </citation>
    <scope>NUCLEOTIDE SEQUENCE</scope>
</reference>
<dbReference type="AlphaFoldDB" id="A0A814WJF7"/>
<accession>A0A814WJF7</accession>
<dbReference type="EMBL" id="CAJNOJ010000315">
    <property type="protein sequence ID" value="CAF1393418.1"/>
    <property type="molecule type" value="Genomic_DNA"/>
</dbReference>
<dbReference type="OrthoDB" id="9994419at2759"/>
<comment type="caution">
    <text evidence="1">The sequence shown here is derived from an EMBL/GenBank/DDBJ whole genome shotgun (WGS) entry which is preliminary data.</text>
</comment>
<dbReference type="Proteomes" id="UP000663852">
    <property type="component" value="Unassembled WGS sequence"/>
</dbReference>
<evidence type="ECO:0000313" key="1">
    <source>
        <dbReference type="EMBL" id="CAF1202305.1"/>
    </source>
</evidence>
<evidence type="ECO:0000313" key="3">
    <source>
        <dbReference type="Proteomes" id="UP000663828"/>
    </source>
</evidence>
<proteinExistence type="predicted"/>
<dbReference type="Proteomes" id="UP000663828">
    <property type="component" value="Unassembled WGS sequence"/>
</dbReference>
<dbReference type="EMBL" id="CAJNOR010001807">
    <property type="protein sequence ID" value="CAF1202305.1"/>
    <property type="molecule type" value="Genomic_DNA"/>
</dbReference>
<dbReference type="Gene3D" id="3.80.10.10">
    <property type="entry name" value="Ribonuclease Inhibitor"/>
    <property type="match status" value="1"/>
</dbReference>
<protein>
    <submittedName>
        <fullName evidence="1">Uncharacterized protein</fullName>
    </submittedName>
</protein>
<dbReference type="SUPFAM" id="SSF52047">
    <property type="entry name" value="RNI-like"/>
    <property type="match status" value="1"/>
</dbReference>
<evidence type="ECO:0000313" key="2">
    <source>
        <dbReference type="EMBL" id="CAF1393418.1"/>
    </source>
</evidence>
<dbReference type="InterPro" id="IPR032675">
    <property type="entry name" value="LRR_dom_sf"/>
</dbReference>